<evidence type="ECO:0000256" key="1">
    <source>
        <dbReference type="SAM" id="MobiDB-lite"/>
    </source>
</evidence>
<feature type="region of interest" description="Disordered" evidence="1">
    <location>
        <begin position="1"/>
        <end position="20"/>
    </location>
</feature>
<gene>
    <name evidence="3" type="ORF">PAC_18316</name>
</gene>
<sequence>MRRWVHDEKSPKPEPSPRTSLATQRALFRYECLNTEKAQIRFVYIDPAKRASDPLRCQLKTVDMSSNPQYIAISYTWGGTNRSRPLILNGKLMHITVSLEQALYHFRSLFLSDTPFWIDALCINQEDNMEKSTEIRRMLSIYKAATKVVVWLGLSNEGAVAALDKMNEFIGFYINSNKPLDESAKEFVTDMDNARRTIYQIQDLMRRPWFSRVWIVQEVAAAKEILYLCGSQSAPGQLLPSIVDAIDNTTLKDLRKSVDEGIDWESDQGTFIMLQHDVNWIAIRFFKLLESVTRQVDPPPLWDLILTLKDYEAQATDPRDYIFALLGIANDSAALGIAADYSLSTSACYTHVAKAFLKKGYMRILWLCTQPKSQANLPSWVPDWSTTWSFRSVRRAFTNPMYTPALDVNRILPNTFSASRTSKPSITFRGGNYEILRMDGILIDTVAETGPGYTPMVAENIIVTDEGDHITTVHNDVPRGAFTEVQRRFTDIQNLAATAGPGASEPSMILRTLLRDMEVDVSETADYSSRAHYFAQDSTTWRRLNPQKLHIVLEQVTSRVSMDKAQVANSWVNLLQQSDGRRGFVSTQGYLGLGPLTMQQNDTIMIPFGSEVPFLTGYKSLTYISQKLLNLVTAGKLAVGSKDFEMFAKLNFMGRINNFLEIKLKWEDDHNLRPREVLNLSRSCDSTDPRDRVYAMLGLVDPSYNIIPSYHRSNTVTDVFTAAARAAIMHDNRLDILLDANEVGRNKNLLLPTWVPDFTTHLGRFPLCNSQYGHESSEYDADWQKGLENAPYRRLPPPKFLQDCHGASYKILECIGADVGPISQEDYLSTITEYTRNVATGESITVQWKSCLEANRMKLTDPHGEDGTPSQTVEAAFYDTLSTRLALF</sequence>
<reference evidence="3 4" key="1">
    <citation type="submission" date="2016-03" db="EMBL/GenBank/DDBJ databases">
        <authorList>
            <person name="Ploux O."/>
        </authorList>
    </citation>
    <scope>NUCLEOTIDE SEQUENCE [LARGE SCALE GENOMIC DNA]</scope>
    <source>
        <strain evidence="3 4">UAMH 11012</strain>
    </source>
</reference>
<dbReference type="PANTHER" id="PTHR24148:SF82">
    <property type="entry name" value="HETEROKARYON INCOMPATIBILITY DOMAIN-CONTAINING PROTEIN"/>
    <property type="match status" value="1"/>
</dbReference>
<evidence type="ECO:0000259" key="2">
    <source>
        <dbReference type="Pfam" id="PF06985"/>
    </source>
</evidence>
<accession>A0A1L7XTX4</accession>
<dbReference type="EMBL" id="FJOG01000054">
    <property type="protein sequence ID" value="CZR68417.1"/>
    <property type="molecule type" value="Genomic_DNA"/>
</dbReference>
<dbReference type="Pfam" id="PF06985">
    <property type="entry name" value="HET"/>
    <property type="match status" value="1"/>
</dbReference>
<dbReference type="OrthoDB" id="3598674at2759"/>
<feature type="domain" description="Heterokaryon incompatibility" evidence="2">
    <location>
        <begin position="70"/>
        <end position="218"/>
    </location>
</feature>
<evidence type="ECO:0000313" key="3">
    <source>
        <dbReference type="EMBL" id="CZR68417.1"/>
    </source>
</evidence>
<dbReference type="InterPro" id="IPR052895">
    <property type="entry name" value="HetReg/Transcr_Mod"/>
</dbReference>
<keyword evidence="4" id="KW-1185">Reference proteome</keyword>
<proteinExistence type="predicted"/>
<protein>
    <recommendedName>
        <fullName evidence="2">Heterokaryon incompatibility domain-containing protein</fullName>
    </recommendedName>
</protein>
<dbReference type="Proteomes" id="UP000184330">
    <property type="component" value="Unassembled WGS sequence"/>
</dbReference>
<feature type="compositionally biased region" description="Basic and acidic residues" evidence="1">
    <location>
        <begin position="1"/>
        <end position="12"/>
    </location>
</feature>
<name>A0A1L7XTX4_9HELO</name>
<evidence type="ECO:0000313" key="4">
    <source>
        <dbReference type="Proteomes" id="UP000184330"/>
    </source>
</evidence>
<dbReference type="AlphaFoldDB" id="A0A1L7XTX4"/>
<dbReference type="InterPro" id="IPR010730">
    <property type="entry name" value="HET"/>
</dbReference>
<dbReference type="PANTHER" id="PTHR24148">
    <property type="entry name" value="ANKYRIN REPEAT DOMAIN-CONTAINING PROTEIN 39 HOMOLOG-RELATED"/>
    <property type="match status" value="1"/>
</dbReference>
<organism evidence="3 4">
    <name type="scientific">Phialocephala subalpina</name>
    <dbReference type="NCBI Taxonomy" id="576137"/>
    <lineage>
        <taxon>Eukaryota</taxon>
        <taxon>Fungi</taxon>
        <taxon>Dikarya</taxon>
        <taxon>Ascomycota</taxon>
        <taxon>Pezizomycotina</taxon>
        <taxon>Leotiomycetes</taxon>
        <taxon>Helotiales</taxon>
        <taxon>Mollisiaceae</taxon>
        <taxon>Phialocephala</taxon>
        <taxon>Phialocephala fortinii species complex</taxon>
    </lineage>
</organism>